<dbReference type="PANTHER" id="PTHR42928">
    <property type="entry name" value="TRICARBOXYLATE-BINDING PROTEIN"/>
    <property type="match status" value="1"/>
</dbReference>
<dbReference type="Pfam" id="PF03401">
    <property type="entry name" value="TctC"/>
    <property type="match status" value="1"/>
</dbReference>
<sequence length="341" mass="35654">MTFPPHLTAPSRAAAGTGRRTLLLALAATVLCAALPCLARAEGFPDKPLRLVVPFPAGGAADMMARGMAQRLGTELGQQVVVDNRGGAGGVTAAEQVARAPADGYTLFFATMGTQAINPALYAKLRYDPVKDFAPVALTHTTPRVLVVGAAVPARTVKELIALAKSKPGVLTYGSAGNGSSSHLSGALFDELAGVKMVHVPYKGSAPLLTDVLAGRVDMTFDSYTVYEEQIRSGRARALAVTSRTRLSSLPDIPTLAESGLAGYDVSNWLGVVAPAGTPRSVIDKLNAALVRAMAAPELRKQLTQLGIEPTSSSPEEFAQLVRSEIPKWRSIVQQSGATVD</sequence>
<dbReference type="KEGG" id="cpis:HS961_02370"/>
<gene>
    <name evidence="2" type="ORF">HS961_02370</name>
</gene>
<dbReference type="EMBL" id="CP058554">
    <property type="protein sequence ID" value="QMV71773.1"/>
    <property type="molecule type" value="Genomic_DNA"/>
</dbReference>
<dbReference type="SUPFAM" id="SSF53850">
    <property type="entry name" value="Periplasmic binding protein-like II"/>
    <property type="match status" value="1"/>
</dbReference>
<dbReference type="InterPro" id="IPR042100">
    <property type="entry name" value="Bug_dom1"/>
</dbReference>
<reference evidence="2 3" key="1">
    <citation type="journal article" date="2020" name="G3 (Bethesda)">
        <title>CeMbio - The Caenorhabditis elegans Microbiome Resource.</title>
        <authorList>
            <person name="Dirksen P."/>
            <person name="Assie A."/>
            <person name="Zimmermann J."/>
            <person name="Zhang F."/>
            <person name="Tietje A.M."/>
            <person name="Marsh S.A."/>
            <person name="Felix M.A."/>
            <person name="Shapira M."/>
            <person name="Kaleta C."/>
            <person name="Schulenburg H."/>
            <person name="Samuel B."/>
        </authorList>
    </citation>
    <scope>NUCLEOTIDE SEQUENCE [LARGE SCALE GENOMIC DNA]</scope>
    <source>
        <strain evidence="2 3">BIGb0172</strain>
    </source>
</reference>
<evidence type="ECO:0000313" key="3">
    <source>
        <dbReference type="Proteomes" id="UP000515240"/>
    </source>
</evidence>
<organism evidence="2 3">
    <name type="scientific">Comamonas piscis</name>
    <dbReference type="NCBI Taxonomy" id="1562974"/>
    <lineage>
        <taxon>Bacteria</taxon>
        <taxon>Pseudomonadati</taxon>
        <taxon>Pseudomonadota</taxon>
        <taxon>Betaproteobacteria</taxon>
        <taxon>Burkholderiales</taxon>
        <taxon>Comamonadaceae</taxon>
        <taxon>Comamonas</taxon>
    </lineage>
</organism>
<dbReference type="Gene3D" id="3.40.190.150">
    <property type="entry name" value="Bordetella uptake gene, domain 1"/>
    <property type="match status" value="1"/>
</dbReference>
<keyword evidence="3" id="KW-1185">Reference proteome</keyword>
<dbReference type="Gene3D" id="3.40.190.10">
    <property type="entry name" value="Periplasmic binding protein-like II"/>
    <property type="match status" value="1"/>
</dbReference>
<dbReference type="InterPro" id="IPR006311">
    <property type="entry name" value="TAT_signal"/>
</dbReference>
<accession>A0A7G5ECP8</accession>
<proteinExistence type="inferred from homology"/>
<name>A0A7G5ECP8_9BURK</name>
<protein>
    <submittedName>
        <fullName evidence="2">Tripartite tricarboxylate transporter substrate binding protein</fullName>
    </submittedName>
</protein>
<dbReference type="PROSITE" id="PS51318">
    <property type="entry name" value="TAT"/>
    <property type="match status" value="1"/>
</dbReference>
<comment type="similarity">
    <text evidence="1">Belongs to the UPF0065 (bug) family.</text>
</comment>
<evidence type="ECO:0000313" key="2">
    <source>
        <dbReference type="EMBL" id="QMV71773.1"/>
    </source>
</evidence>
<dbReference type="CDD" id="cd13578">
    <property type="entry name" value="PBP2_Bug27"/>
    <property type="match status" value="1"/>
</dbReference>
<dbReference type="PIRSF" id="PIRSF017082">
    <property type="entry name" value="YflP"/>
    <property type="match status" value="1"/>
</dbReference>
<dbReference type="AlphaFoldDB" id="A0A7G5ECP8"/>
<dbReference type="Proteomes" id="UP000515240">
    <property type="component" value="Chromosome"/>
</dbReference>
<dbReference type="InterPro" id="IPR005064">
    <property type="entry name" value="BUG"/>
</dbReference>
<evidence type="ECO:0000256" key="1">
    <source>
        <dbReference type="ARBA" id="ARBA00006987"/>
    </source>
</evidence>
<dbReference type="RefSeq" id="WP_182326206.1">
    <property type="nucleotide sequence ID" value="NZ_CP058554.1"/>
</dbReference>
<dbReference type="PANTHER" id="PTHR42928:SF5">
    <property type="entry name" value="BLR1237 PROTEIN"/>
    <property type="match status" value="1"/>
</dbReference>